<dbReference type="AlphaFoldDB" id="A0A9P8AXG6"/>
<reference evidence="2" key="1">
    <citation type="submission" date="2020-11" db="EMBL/GenBank/DDBJ databases">
        <title>Adaptations for nitrogen fixation in a non-lichenized fungal sporocarp promotes dispersal by wood-feeding termites.</title>
        <authorList>
            <consortium name="DOE Joint Genome Institute"/>
            <person name="Koch R.A."/>
            <person name="Yoon G."/>
            <person name="Arayal U."/>
            <person name="Lail K."/>
            <person name="Amirebrahimi M."/>
            <person name="Labutti K."/>
            <person name="Lipzen A."/>
            <person name="Riley R."/>
            <person name="Barry K."/>
            <person name="Henrissat B."/>
            <person name="Grigoriev I.V."/>
            <person name="Herr J.R."/>
            <person name="Aime M.C."/>
        </authorList>
    </citation>
    <scope>NUCLEOTIDE SEQUENCE</scope>
    <source>
        <strain evidence="2">MCA 3950</strain>
    </source>
</reference>
<feature type="region of interest" description="Disordered" evidence="1">
    <location>
        <begin position="1"/>
        <end position="33"/>
    </location>
</feature>
<comment type="caution">
    <text evidence="2">The sequence shown here is derived from an EMBL/GenBank/DDBJ whole genome shotgun (WGS) entry which is preliminary data.</text>
</comment>
<feature type="compositionally biased region" description="Polar residues" evidence="1">
    <location>
        <begin position="14"/>
        <end position="29"/>
    </location>
</feature>
<gene>
    <name evidence="2" type="ORF">BT62DRAFT_1000849</name>
</gene>
<keyword evidence="3" id="KW-1185">Reference proteome</keyword>
<name>A0A9P8AXG6_9AGAR</name>
<protein>
    <submittedName>
        <fullName evidence="2">Uncharacterized protein</fullName>
    </submittedName>
</protein>
<dbReference type="GeneID" id="66098963"/>
<evidence type="ECO:0000313" key="3">
    <source>
        <dbReference type="Proteomes" id="UP000812287"/>
    </source>
</evidence>
<dbReference type="EMBL" id="MU250525">
    <property type="protein sequence ID" value="KAG7451593.1"/>
    <property type="molecule type" value="Genomic_DNA"/>
</dbReference>
<accession>A0A9P8AXG6</accession>
<proteinExistence type="predicted"/>
<evidence type="ECO:0000256" key="1">
    <source>
        <dbReference type="SAM" id="MobiDB-lite"/>
    </source>
</evidence>
<evidence type="ECO:0000313" key="2">
    <source>
        <dbReference type="EMBL" id="KAG7451593.1"/>
    </source>
</evidence>
<dbReference type="RefSeq" id="XP_043045093.1">
    <property type="nucleotide sequence ID" value="XM_043176676.1"/>
</dbReference>
<organism evidence="2 3">
    <name type="scientific">Guyanagaster necrorhizus</name>
    <dbReference type="NCBI Taxonomy" id="856835"/>
    <lineage>
        <taxon>Eukaryota</taxon>
        <taxon>Fungi</taxon>
        <taxon>Dikarya</taxon>
        <taxon>Basidiomycota</taxon>
        <taxon>Agaricomycotina</taxon>
        <taxon>Agaricomycetes</taxon>
        <taxon>Agaricomycetidae</taxon>
        <taxon>Agaricales</taxon>
        <taxon>Marasmiineae</taxon>
        <taxon>Physalacriaceae</taxon>
        <taxon>Guyanagaster</taxon>
    </lineage>
</organism>
<sequence length="433" mass="48583">MLLLRSGREVVATETPSTKQRSSSTSTGPQYIETRHTPYTQFSDWELERPANSIKGNISLDARAGYSKKTNLVKIVDLKEPWKMTAIYLNSKLQRYGISVPHFVASQKSGLSMAKNHHQIRSTTNSGENTMRHRRMLGLGRKAGVRRRSRKRFHLVGTTVYQRPSAAQDDNKGLLHSLVHSVITRLSLLDEWKTTWVNISVMSLARQDGGGDLTWLLSRIVRMAEDNGRKHVQLFCITSATLESLNHKVLSADIMSARGNQGEKMLTYLQRNRNSTFQLNRPYNSSNHHLSGAAADWKSQREFPGGHPGDQKHESYTMIVWGCWHVSPLILPLIVSPMPVFEPGDSNHLDLVEALKTSYQTCWEPLGVLDTNLEDSRSGFRLTVSPICILPPTTCRTLEALAYRKFGTLARGVLGICSGRSAGERLFKADETT</sequence>
<dbReference type="Proteomes" id="UP000812287">
    <property type="component" value="Unassembled WGS sequence"/>
</dbReference>